<evidence type="ECO:0008006" key="3">
    <source>
        <dbReference type="Google" id="ProtNLM"/>
    </source>
</evidence>
<dbReference type="PROSITE" id="PS51257">
    <property type="entry name" value="PROKAR_LIPOPROTEIN"/>
    <property type="match status" value="1"/>
</dbReference>
<gene>
    <name evidence="1" type="ORF">Mal4_10970</name>
</gene>
<dbReference type="Gene3D" id="3.40.50.1820">
    <property type="entry name" value="alpha/beta hydrolase"/>
    <property type="match status" value="1"/>
</dbReference>
<dbReference type="SUPFAM" id="SSF53474">
    <property type="entry name" value="alpha/beta-Hydrolases"/>
    <property type="match status" value="1"/>
</dbReference>
<dbReference type="KEGG" id="mri:Mal4_10970"/>
<accession>A0A517Z2U5</accession>
<dbReference type="OrthoDB" id="290883at2"/>
<evidence type="ECO:0000313" key="2">
    <source>
        <dbReference type="Proteomes" id="UP000320496"/>
    </source>
</evidence>
<dbReference type="AlphaFoldDB" id="A0A517Z2U5"/>
<organism evidence="1 2">
    <name type="scientific">Maioricimonas rarisocia</name>
    <dbReference type="NCBI Taxonomy" id="2528026"/>
    <lineage>
        <taxon>Bacteria</taxon>
        <taxon>Pseudomonadati</taxon>
        <taxon>Planctomycetota</taxon>
        <taxon>Planctomycetia</taxon>
        <taxon>Planctomycetales</taxon>
        <taxon>Planctomycetaceae</taxon>
        <taxon>Maioricimonas</taxon>
    </lineage>
</organism>
<sequence>MRGARAAAIIARTWIAGLGLLLAGCAMTPQSSVDHWLCRTPASHKDRVHVFLVESPIDVVQLGDLPEIAEHLRDLGYRNVTYYNPMGMGNIRRPYGVESGGHGAMVAAQVLCARRNDPHARVLLYGWSAGSIVVRDAVGILEAHGESVDCAIYVDSRWVGPYSEGKPHPRNVRRTALIYRDPHSSPWFPYEPPDCPNAVLYRVRRMGHLSVPTHPDGLEPLMREVSRLTMKGCACL</sequence>
<name>A0A517Z2U5_9PLAN</name>
<dbReference type="InterPro" id="IPR029058">
    <property type="entry name" value="AB_hydrolase_fold"/>
</dbReference>
<keyword evidence="2" id="KW-1185">Reference proteome</keyword>
<protein>
    <recommendedName>
        <fullName evidence="3">Alpha/beta hydrolase family protein</fullName>
    </recommendedName>
</protein>
<evidence type="ECO:0000313" key="1">
    <source>
        <dbReference type="EMBL" id="QDU36799.1"/>
    </source>
</evidence>
<dbReference type="EMBL" id="CP036275">
    <property type="protein sequence ID" value="QDU36799.1"/>
    <property type="molecule type" value="Genomic_DNA"/>
</dbReference>
<proteinExistence type="predicted"/>
<reference evidence="1 2" key="1">
    <citation type="submission" date="2019-02" db="EMBL/GenBank/DDBJ databases">
        <title>Deep-cultivation of Planctomycetes and their phenomic and genomic characterization uncovers novel biology.</title>
        <authorList>
            <person name="Wiegand S."/>
            <person name="Jogler M."/>
            <person name="Boedeker C."/>
            <person name="Pinto D."/>
            <person name="Vollmers J."/>
            <person name="Rivas-Marin E."/>
            <person name="Kohn T."/>
            <person name="Peeters S.H."/>
            <person name="Heuer A."/>
            <person name="Rast P."/>
            <person name="Oberbeckmann S."/>
            <person name="Bunk B."/>
            <person name="Jeske O."/>
            <person name="Meyerdierks A."/>
            <person name="Storesund J.E."/>
            <person name="Kallscheuer N."/>
            <person name="Luecker S."/>
            <person name="Lage O.M."/>
            <person name="Pohl T."/>
            <person name="Merkel B.J."/>
            <person name="Hornburger P."/>
            <person name="Mueller R.-W."/>
            <person name="Bruemmer F."/>
            <person name="Labrenz M."/>
            <person name="Spormann A.M."/>
            <person name="Op den Camp H."/>
            <person name="Overmann J."/>
            <person name="Amann R."/>
            <person name="Jetten M.S.M."/>
            <person name="Mascher T."/>
            <person name="Medema M.H."/>
            <person name="Devos D.P."/>
            <person name="Kaster A.-K."/>
            <person name="Ovreas L."/>
            <person name="Rohde M."/>
            <person name="Galperin M.Y."/>
            <person name="Jogler C."/>
        </authorList>
    </citation>
    <scope>NUCLEOTIDE SEQUENCE [LARGE SCALE GENOMIC DNA]</scope>
    <source>
        <strain evidence="1 2">Mal4</strain>
    </source>
</reference>
<dbReference type="RefSeq" id="WP_145367426.1">
    <property type="nucleotide sequence ID" value="NZ_CP036275.1"/>
</dbReference>
<dbReference type="Proteomes" id="UP000320496">
    <property type="component" value="Chromosome"/>
</dbReference>